<protein>
    <submittedName>
        <fullName evidence="2">Quinol monooxygenase</fullName>
        <ecNumber evidence="2">1.-.-.-</ecNumber>
    </submittedName>
</protein>
<dbReference type="RefSeq" id="WP_354601869.1">
    <property type="nucleotide sequence ID" value="NZ_JBEWZI010000016.1"/>
</dbReference>
<dbReference type="Gene3D" id="3.30.70.100">
    <property type="match status" value="1"/>
</dbReference>
<sequence>MPAQSIHVITLAEAETAHIEEVREILQEMAELHRQEEGCMRFDVYADAARPGRFNTIEVWENLAAHKRHLNSALVTRSVLMLIGKVRGLPDIRVLTPVSEMAD</sequence>
<evidence type="ECO:0000313" key="3">
    <source>
        <dbReference type="Proteomes" id="UP001549691"/>
    </source>
</evidence>
<evidence type="ECO:0000313" key="2">
    <source>
        <dbReference type="EMBL" id="MET7015410.1"/>
    </source>
</evidence>
<dbReference type="PANTHER" id="PTHR33336:SF15">
    <property type="entry name" value="ABM DOMAIN-CONTAINING PROTEIN"/>
    <property type="match status" value="1"/>
</dbReference>
<keyword evidence="3" id="KW-1185">Reference proteome</keyword>
<organism evidence="2 3">
    <name type="scientific">Uliginosibacterium flavum</name>
    <dbReference type="NCBI Taxonomy" id="1396831"/>
    <lineage>
        <taxon>Bacteria</taxon>
        <taxon>Pseudomonadati</taxon>
        <taxon>Pseudomonadota</taxon>
        <taxon>Betaproteobacteria</taxon>
        <taxon>Rhodocyclales</taxon>
        <taxon>Zoogloeaceae</taxon>
        <taxon>Uliginosibacterium</taxon>
    </lineage>
</organism>
<dbReference type="PROSITE" id="PS51725">
    <property type="entry name" value="ABM"/>
    <property type="match status" value="1"/>
</dbReference>
<reference evidence="2 3" key="1">
    <citation type="submission" date="2024-07" db="EMBL/GenBank/DDBJ databases">
        <title>Uliginosibacterium flavum JJ3220;KACC:17644.</title>
        <authorList>
            <person name="Kim M.K."/>
        </authorList>
    </citation>
    <scope>NUCLEOTIDE SEQUENCE [LARGE SCALE GENOMIC DNA]</scope>
    <source>
        <strain evidence="2 3">KACC:17644</strain>
    </source>
</reference>
<keyword evidence="2" id="KW-0560">Oxidoreductase</keyword>
<name>A0ABV2TNB2_9RHOO</name>
<dbReference type="GO" id="GO:0004497">
    <property type="term" value="F:monooxygenase activity"/>
    <property type="evidence" value="ECO:0007669"/>
    <property type="project" value="UniProtKB-KW"/>
</dbReference>
<keyword evidence="2" id="KW-0503">Monooxygenase</keyword>
<dbReference type="InterPro" id="IPR011008">
    <property type="entry name" value="Dimeric_a/b-barrel"/>
</dbReference>
<dbReference type="InterPro" id="IPR007138">
    <property type="entry name" value="ABM_dom"/>
</dbReference>
<dbReference type="Pfam" id="PF03992">
    <property type="entry name" value="ABM"/>
    <property type="match status" value="1"/>
</dbReference>
<accession>A0ABV2TNB2</accession>
<dbReference type="Proteomes" id="UP001549691">
    <property type="component" value="Unassembled WGS sequence"/>
</dbReference>
<proteinExistence type="predicted"/>
<dbReference type="InterPro" id="IPR050744">
    <property type="entry name" value="AI-2_Isomerase_LsrG"/>
</dbReference>
<evidence type="ECO:0000259" key="1">
    <source>
        <dbReference type="PROSITE" id="PS51725"/>
    </source>
</evidence>
<feature type="domain" description="ABM" evidence="1">
    <location>
        <begin position="6"/>
        <end position="101"/>
    </location>
</feature>
<gene>
    <name evidence="2" type="ORF">ABXR19_14565</name>
</gene>
<dbReference type="PANTHER" id="PTHR33336">
    <property type="entry name" value="QUINOL MONOOXYGENASE YGIN-RELATED"/>
    <property type="match status" value="1"/>
</dbReference>
<dbReference type="EC" id="1.-.-.-" evidence="2"/>
<dbReference type="EMBL" id="JBEWZI010000016">
    <property type="protein sequence ID" value="MET7015410.1"/>
    <property type="molecule type" value="Genomic_DNA"/>
</dbReference>
<comment type="caution">
    <text evidence="2">The sequence shown here is derived from an EMBL/GenBank/DDBJ whole genome shotgun (WGS) entry which is preliminary data.</text>
</comment>
<dbReference type="SUPFAM" id="SSF54909">
    <property type="entry name" value="Dimeric alpha+beta barrel"/>
    <property type="match status" value="1"/>
</dbReference>